<organism evidence="2 3">
    <name type="scientific">Aphanomyces astaci</name>
    <name type="common">Crayfish plague agent</name>
    <dbReference type="NCBI Taxonomy" id="112090"/>
    <lineage>
        <taxon>Eukaryota</taxon>
        <taxon>Sar</taxon>
        <taxon>Stramenopiles</taxon>
        <taxon>Oomycota</taxon>
        <taxon>Saprolegniomycetes</taxon>
        <taxon>Saprolegniales</taxon>
        <taxon>Verrucalvaceae</taxon>
        <taxon>Aphanomyces</taxon>
    </lineage>
</organism>
<name>A0A3R7XT54_APHAT</name>
<dbReference type="VEuPathDB" id="FungiDB:H257_03401"/>
<feature type="chain" id="PRO_5018600554" evidence="1">
    <location>
        <begin position="18"/>
        <end position="90"/>
    </location>
</feature>
<proteinExistence type="predicted"/>
<dbReference type="AlphaFoldDB" id="A0A3R7XT54"/>
<keyword evidence="3" id="KW-1185">Reference proteome</keyword>
<evidence type="ECO:0000313" key="2">
    <source>
        <dbReference type="EMBL" id="RQM22239.1"/>
    </source>
</evidence>
<protein>
    <submittedName>
        <fullName evidence="2">Uncharacterized protein</fullName>
    </submittedName>
</protein>
<sequence>MRVLTSFLALAAAVVWGAKVPSLCFEKPFEDITSDGVRIVSDDFTFGGHAVVNKHFVRLTSYTAKLRCSDTCMTSQRSSVVNSDMLKRTT</sequence>
<dbReference type="Proteomes" id="UP000284702">
    <property type="component" value="Unassembled WGS sequence"/>
</dbReference>
<reference evidence="2" key="1">
    <citation type="submission" date="2018-07" db="EMBL/GenBank/DDBJ databases">
        <title>Annotation of Aphanomyces astaci genome assembly.</title>
        <authorList>
            <person name="Studholme D.J."/>
        </authorList>
    </citation>
    <scope>NUCLEOTIDE SEQUENCE [LARGE SCALE GENOMIC DNA]</scope>
    <source>
        <strain evidence="2">Pc</strain>
    </source>
</reference>
<feature type="signal peptide" evidence="1">
    <location>
        <begin position="1"/>
        <end position="17"/>
    </location>
</feature>
<dbReference type="EMBL" id="MZMZ02003246">
    <property type="protein sequence ID" value="RQM22239.1"/>
    <property type="molecule type" value="Genomic_DNA"/>
</dbReference>
<evidence type="ECO:0000256" key="1">
    <source>
        <dbReference type="SAM" id="SignalP"/>
    </source>
</evidence>
<evidence type="ECO:0000313" key="3">
    <source>
        <dbReference type="Proteomes" id="UP000284702"/>
    </source>
</evidence>
<accession>A0A3R7XT54</accession>
<comment type="caution">
    <text evidence="2">The sequence shown here is derived from an EMBL/GenBank/DDBJ whole genome shotgun (WGS) entry which is preliminary data.</text>
</comment>
<keyword evidence="1" id="KW-0732">Signal</keyword>
<gene>
    <name evidence="2" type="ORF">B5M09_008991</name>
</gene>